<comment type="similarity">
    <text evidence="1">Belongs to the CbxX/CfxQ family.</text>
</comment>
<dbReference type="SMART" id="SM00382">
    <property type="entry name" value="AAA"/>
    <property type="match status" value="1"/>
</dbReference>
<keyword evidence="7" id="KW-1185">Reference proteome</keyword>
<evidence type="ECO:0000259" key="5">
    <source>
        <dbReference type="SMART" id="SM00382"/>
    </source>
</evidence>
<dbReference type="RefSeq" id="WP_329409661.1">
    <property type="nucleotide sequence ID" value="NZ_CP109441.1"/>
</dbReference>
<evidence type="ECO:0000256" key="1">
    <source>
        <dbReference type="ARBA" id="ARBA00010378"/>
    </source>
</evidence>
<proteinExistence type="inferred from homology"/>
<dbReference type="InterPro" id="IPR000641">
    <property type="entry name" value="CbxX/CfxQ"/>
</dbReference>
<dbReference type="PRINTS" id="PR00819">
    <property type="entry name" value="CBXCFQXSUPER"/>
</dbReference>
<dbReference type="PANTHER" id="PTHR43392:SF2">
    <property type="entry name" value="AAA-TYPE ATPASE FAMILY PROTEIN _ ANKYRIN REPEAT FAMILY PROTEIN"/>
    <property type="match status" value="1"/>
</dbReference>
<dbReference type="InterPro" id="IPR027417">
    <property type="entry name" value="P-loop_NTPase"/>
</dbReference>
<organism evidence="6 7">
    <name type="scientific">Nocardia vinacea</name>
    <dbReference type="NCBI Taxonomy" id="96468"/>
    <lineage>
        <taxon>Bacteria</taxon>
        <taxon>Bacillati</taxon>
        <taxon>Actinomycetota</taxon>
        <taxon>Actinomycetes</taxon>
        <taxon>Mycobacteriales</taxon>
        <taxon>Nocardiaceae</taxon>
        <taxon>Nocardia</taxon>
    </lineage>
</organism>
<dbReference type="EMBL" id="CP109441">
    <property type="protein sequence ID" value="WUV46085.1"/>
    <property type="molecule type" value="Genomic_DNA"/>
</dbReference>
<dbReference type="InterPro" id="IPR050773">
    <property type="entry name" value="CbxX/CfxQ_RuBisCO_ESX"/>
</dbReference>
<evidence type="ECO:0000256" key="3">
    <source>
        <dbReference type="ARBA" id="ARBA00022840"/>
    </source>
</evidence>
<sequence length="365" mass="40349">MAAERSSAASGFRLHRPGADDGRPVRAVPADTPPEELLAEDAVLDLSSDIAGNDVADVLTRLDAELVGLANVKRRVREIAALLLIDRARQRFGLQASRPTMHMSFTGGPGTGKTTVALRMAEMLHALGYIRKPKVHTVTRDDLVGQFIGHTAPKTKEALAKAAGGVLFIDEAYYLFRPENERDYGQEVIEILLQEMESERTSLVVIFAGYPDRMDKFFSANPGLSSRVAHHLEFSDYTHDELVRIAELMVARDNFRFDDTGYAAFGEYLTLRMSRPRFSNARSVRNALDRCRLRQAKRLVELRRPLTKTDLITLTDRDVYGSSVFRGVSDGPGGGSSREHAGPRERRQSDTAGQQPDGPTARAPA</sequence>
<accession>A0ABZ1YW08</accession>
<dbReference type="InterPro" id="IPR003959">
    <property type="entry name" value="ATPase_AAA_core"/>
</dbReference>
<feature type="region of interest" description="Disordered" evidence="4">
    <location>
        <begin position="1"/>
        <end position="30"/>
    </location>
</feature>
<dbReference type="PANTHER" id="PTHR43392">
    <property type="entry name" value="AAA-TYPE ATPASE FAMILY PROTEIN / ANKYRIN REPEAT FAMILY PROTEIN"/>
    <property type="match status" value="1"/>
</dbReference>
<protein>
    <submittedName>
        <fullName evidence="6">AAA family ATPase</fullName>
    </submittedName>
</protein>
<dbReference type="SUPFAM" id="SSF52540">
    <property type="entry name" value="P-loop containing nucleoside triphosphate hydrolases"/>
    <property type="match status" value="1"/>
</dbReference>
<dbReference type="Gene3D" id="1.10.8.60">
    <property type="match status" value="1"/>
</dbReference>
<dbReference type="Pfam" id="PF00004">
    <property type="entry name" value="AAA"/>
    <property type="match status" value="1"/>
</dbReference>
<dbReference type="InterPro" id="IPR003593">
    <property type="entry name" value="AAA+_ATPase"/>
</dbReference>
<evidence type="ECO:0000313" key="7">
    <source>
        <dbReference type="Proteomes" id="UP001432062"/>
    </source>
</evidence>
<dbReference type="Proteomes" id="UP001432062">
    <property type="component" value="Chromosome"/>
</dbReference>
<dbReference type="Pfam" id="PF17866">
    <property type="entry name" value="AAA_lid_6"/>
    <property type="match status" value="1"/>
</dbReference>
<feature type="domain" description="AAA+ ATPase" evidence="5">
    <location>
        <begin position="99"/>
        <end position="238"/>
    </location>
</feature>
<evidence type="ECO:0000313" key="6">
    <source>
        <dbReference type="EMBL" id="WUV46085.1"/>
    </source>
</evidence>
<name>A0ABZ1YW08_9NOCA</name>
<reference evidence="6" key="1">
    <citation type="submission" date="2022-10" db="EMBL/GenBank/DDBJ databases">
        <title>The complete genomes of actinobacterial strains from the NBC collection.</title>
        <authorList>
            <person name="Joergensen T.S."/>
            <person name="Alvarez Arevalo M."/>
            <person name="Sterndorff E.B."/>
            <person name="Faurdal D."/>
            <person name="Vuksanovic O."/>
            <person name="Mourched A.-S."/>
            <person name="Charusanti P."/>
            <person name="Shaw S."/>
            <person name="Blin K."/>
            <person name="Weber T."/>
        </authorList>
    </citation>
    <scope>NUCLEOTIDE SEQUENCE</scope>
    <source>
        <strain evidence="6">NBC_01482</strain>
    </source>
</reference>
<dbReference type="Gene3D" id="3.40.50.300">
    <property type="entry name" value="P-loop containing nucleotide triphosphate hydrolases"/>
    <property type="match status" value="1"/>
</dbReference>
<feature type="compositionally biased region" description="Basic and acidic residues" evidence="4">
    <location>
        <begin position="337"/>
        <end position="349"/>
    </location>
</feature>
<dbReference type="InterPro" id="IPR000470">
    <property type="entry name" value="CbxX/CfqX_mono"/>
</dbReference>
<dbReference type="InterPro" id="IPR041627">
    <property type="entry name" value="AAA_lid_6"/>
</dbReference>
<dbReference type="PRINTS" id="PR00820">
    <property type="entry name" value="CBXXCFQX"/>
</dbReference>
<evidence type="ECO:0000256" key="2">
    <source>
        <dbReference type="ARBA" id="ARBA00022741"/>
    </source>
</evidence>
<gene>
    <name evidence="6" type="ORF">OG563_44640</name>
</gene>
<keyword evidence="3" id="KW-0067">ATP-binding</keyword>
<evidence type="ECO:0000256" key="4">
    <source>
        <dbReference type="SAM" id="MobiDB-lite"/>
    </source>
</evidence>
<feature type="region of interest" description="Disordered" evidence="4">
    <location>
        <begin position="323"/>
        <end position="365"/>
    </location>
</feature>
<keyword evidence="2" id="KW-0547">Nucleotide-binding</keyword>